<evidence type="ECO:0000313" key="8">
    <source>
        <dbReference type="Proteomes" id="UP001295444"/>
    </source>
</evidence>
<dbReference type="AlphaFoldDB" id="A0AAD1RPN3"/>
<feature type="domain" description="STAS" evidence="6">
    <location>
        <begin position="798"/>
        <end position="996"/>
    </location>
</feature>
<comment type="subcellular location">
    <subcellularLocation>
        <location evidence="1">Membrane</location>
        <topology evidence="1">Multi-pass membrane protein</topology>
    </subcellularLocation>
</comment>
<dbReference type="Gene3D" id="3.30.750.24">
    <property type="entry name" value="STAS domain"/>
    <property type="match status" value="1"/>
</dbReference>
<evidence type="ECO:0000256" key="3">
    <source>
        <dbReference type="ARBA" id="ARBA00022989"/>
    </source>
</evidence>
<gene>
    <name evidence="7" type="ORF">PECUL_23A033703</name>
</gene>
<keyword evidence="4 5" id="KW-0472">Membrane</keyword>
<keyword evidence="2 5" id="KW-0812">Transmembrane</keyword>
<dbReference type="GO" id="GO:0008271">
    <property type="term" value="F:secondary active sulfate transmembrane transporter activity"/>
    <property type="evidence" value="ECO:0007669"/>
    <property type="project" value="InterPro"/>
</dbReference>
<feature type="transmembrane region" description="Helical" evidence="5">
    <location>
        <begin position="648"/>
        <end position="670"/>
    </location>
</feature>
<evidence type="ECO:0000259" key="6">
    <source>
        <dbReference type="PROSITE" id="PS50801"/>
    </source>
</evidence>
<dbReference type="InterPro" id="IPR002645">
    <property type="entry name" value="STAS_dom"/>
</dbReference>
<feature type="transmembrane region" description="Helical" evidence="5">
    <location>
        <begin position="449"/>
        <end position="475"/>
    </location>
</feature>
<evidence type="ECO:0000313" key="7">
    <source>
        <dbReference type="EMBL" id="CAH2275770.1"/>
    </source>
</evidence>
<dbReference type="InterPro" id="IPR018045">
    <property type="entry name" value="S04_transporter_CS"/>
</dbReference>
<dbReference type="PANTHER" id="PTHR11814">
    <property type="entry name" value="SULFATE TRANSPORTER"/>
    <property type="match status" value="1"/>
</dbReference>
<evidence type="ECO:0000256" key="5">
    <source>
        <dbReference type="SAM" id="Phobius"/>
    </source>
</evidence>
<dbReference type="InterPro" id="IPR001902">
    <property type="entry name" value="SLC26A/SulP_fam"/>
</dbReference>
<evidence type="ECO:0000256" key="2">
    <source>
        <dbReference type="ARBA" id="ARBA00022692"/>
    </source>
</evidence>
<feature type="transmembrane region" description="Helical" evidence="5">
    <location>
        <begin position="368"/>
        <end position="395"/>
    </location>
</feature>
<dbReference type="Proteomes" id="UP001295444">
    <property type="component" value="Chromosome 03"/>
</dbReference>
<sequence length="1014" mass="113064">MKERETALLILPETVDLYSEQEIPDSLTNFKPPSWFTPNLKEFPCIHLFVQMCTNELESQISPQPQTSNLKAEERQALQELRLATEVVIKSSDKGGNIVLMQRDQYVNMCMQHLTDEMAYQILKDEPTKKFLMELQLLAQRALTDNTITQNEYRFIVSQSNITIATFYCLPKIHKDPHNPPGRPIVSGNHCLTERASQFLDKLLQPLVTELRSHIRDTKQTLLALENLTVPPYTSMITPSAAGSIYCAGEKRAALPVVTGEEHHRYTEQMALGRRDVLIPGYNKYLVARSIFSEPAFKEVNKKEEHDQRYFRKRVKENLSCTSRKALLAVKSLFPVLDWLPKYKWKELLIHDTISGISTGFVGTLQGLAYALLSSVPVVFGLYSAFFPILTYFFLGTSRHIAVGPFPIISLMVGTVVVNMAPDEKFIIANSTELNGTVIDTDARDAARVLVAGTLSFLIGIIQLVLGALQFGFIVRYLADPLVRGFTTAAAFHVVVSQIKFLFNVPTKSHVGVFSIIYTLNEVCSNISKTNFADLTAGLIALAICLTVKELNERCKHILRIPVPIELIVAIVATGISYGANLEETYNANIVKNIPSGFTAPMAPDWNMFPQILGSAFSIGIVAYAIVVSVGKAYATKYNYEIDGNQELIAFGITNLFSGAFSCTCATTALSRSAVQESTGGKTQVAGMISAAVVMIAMLSVGRFFEPLQKSVLAAIVIANVKGMCWQVQDVPGLWRKNKWDCIIWIFSCTASFFLDIDLGLLISLVFSLFTVLLRVQFPSCSTLGNVPGTDLYKDPQKYKNAIEPGEIKIIRFSSCIFYGNVDSLKNGIKSIVGFDAVRVFNKRNKAERKIRKLMNQRQLTATMNGVAADTAIDSDEDNYEPHKALNVQEVTIKQVHTSEVKIQIDWNSDLPVNVSVPKVDIHSIIFDFGQITFVDIVAVEALKMIYKQFHRIDVDVYIAGCDDNVYEKLEDCAFFDDIIKPDICFLTIHDAVLHIEDQRGLSTGHNLLDVVIR</sequence>
<name>A0AAD1RPN3_PELCU</name>
<reference evidence="7" key="1">
    <citation type="submission" date="2022-03" db="EMBL/GenBank/DDBJ databases">
        <authorList>
            <person name="Alioto T."/>
            <person name="Alioto T."/>
            <person name="Gomez Garrido J."/>
        </authorList>
    </citation>
    <scope>NUCLEOTIDE SEQUENCE</scope>
</reference>
<evidence type="ECO:0000256" key="4">
    <source>
        <dbReference type="ARBA" id="ARBA00023136"/>
    </source>
</evidence>
<feature type="transmembrane region" description="Helical" evidence="5">
    <location>
        <begin position="608"/>
        <end position="627"/>
    </location>
</feature>
<protein>
    <submittedName>
        <fullName evidence="7">Solute carrier family 26, member 4</fullName>
    </submittedName>
</protein>
<feature type="transmembrane region" description="Helical" evidence="5">
    <location>
        <begin position="402"/>
        <end position="421"/>
    </location>
</feature>
<dbReference type="PROSITE" id="PS01130">
    <property type="entry name" value="SLC26A"/>
    <property type="match status" value="1"/>
</dbReference>
<keyword evidence="3 5" id="KW-1133">Transmembrane helix</keyword>
<dbReference type="InterPro" id="IPR036513">
    <property type="entry name" value="STAS_dom_sf"/>
</dbReference>
<dbReference type="SUPFAM" id="SSF52091">
    <property type="entry name" value="SpoIIaa-like"/>
    <property type="match status" value="1"/>
</dbReference>
<dbReference type="EMBL" id="OW240914">
    <property type="protein sequence ID" value="CAH2275770.1"/>
    <property type="molecule type" value="Genomic_DNA"/>
</dbReference>
<feature type="transmembrane region" description="Helical" evidence="5">
    <location>
        <begin position="561"/>
        <end position="580"/>
    </location>
</feature>
<evidence type="ECO:0000256" key="1">
    <source>
        <dbReference type="ARBA" id="ARBA00004141"/>
    </source>
</evidence>
<keyword evidence="8" id="KW-1185">Reference proteome</keyword>
<dbReference type="NCBIfam" id="TIGR00815">
    <property type="entry name" value="sulP"/>
    <property type="match status" value="1"/>
</dbReference>
<dbReference type="GO" id="GO:0016020">
    <property type="term" value="C:membrane"/>
    <property type="evidence" value="ECO:0007669"/>
    <property type="project" value="UniProtKB-SubCell"/>
</dbReference>
<organism evidence="7 8">
    <name type="scientific">Pelobates cultripes</name>
    <name type="common">Western spadefoot toad</name>
    <dbReference type="NCBI Taxonomy" id="61616"/>
    <lineage>
        <taxon>Eukaryota</taxon>
        <taxon>Metazoa</taxon>
        <taxon>Chordata</taxon>
        <taxon>Craniata</taxon>
        <taxon>Vertebrata</taxon>
        <taxon>Euteleostomi</taxon>
        <taxon>Amphibia</taxon>
        <taxon>Batrachia</taxon>
        <taxon>Anura</taxon>
        <taxon>Pelobatoidea</taxon>
        <taxon>Pelobatidae</taxon>
        <taxon>Pelobates</taxon>
    </lineage>
</organism>
<proteinExistence type="predicted"/>
<dbReference type="Pfam" id="PF01740">
    <property type="entry name" value="STAS"/>
    <property type="match status" value="1"/>
</dbReference>
<accession>A0AAD1RPN3</accession>
<dbReference type="PROSITE" id="PS50801">
    <property type="entry name" value="STAS"/>
    <property type="match status" value="1"/>
</dbReference>
<dbReference type="InterPro" id="IPR011547">
    <property type="entry name" value="SLC26A/SulP_dom"/>
</dbReference>
<feature type="transmembrane region" description="Helical" evidence="5">
    <location>
        <begin position="685"/>
        <end position="705"/>
    </location>
</feature>
<dbReference type="CDD" id="cd07042">
    <property type="entry name" value="STAS_SulP_like_sulfate_transporter"/>
    <property type="match status" value="1"/>
</dbReference>
<feature type="transmembrane region" description="Helical" evidence="5">
    <location>
        <begin position="743"/>
        <end position="774"/>
    </location>
</feature>
<dbReference type="Pfam" id="PF00916">
    <property type="entry name" value="Sulfate_transp"/>
    <property type="match status" value="1"/>
</dbReference>